<protein>
    <recommendedName>
        <fullName evidence="7">Nucleic acid-binding protein</fullName>
    </recommendedName>
</protein>
<feature type="region of interest" description="Disordered" evidence="4">
    <location>
        <begin position="86"/>
        <end position="115"/>
    </location>
</feature>
<comment type="similarity">
    <text evidence="1">Belongs to the universal ribosomal protein uS17 family.</text>
</comment>
<evidence type="ECO:0000313" key="5">
    <source>
        <dbReference type="EMBL" id="PSR85504.1"/>
    </source>
</evidence>
<dbReference type="InterPro" id="IPR012340">
    <property type="entry name" value="NA-bd_OB-fold"/>
</dbReference>
<dbReference type="PANTHER" id="PTHR10744">
    <property type="entry name" value="40S RIBOSOMAL PROTEIN S11 FAMILY MEMBER"/>
    <property type="match status" value="1"/>
</dbReference>
<reference evidence="5 6" key="1">
    <citation type="journal article" date="2018" name="Mycol. Prog.">
        <title>Coniella lustricola, a new species from submerged detritus.</title>
        <authorList>
            <person name="Raudabaugh D.B."/>
            <person name="Iturriaga T."/>
            <person name="Carver A."/>
            <person name="Mondo S."/>
            <person name="Pangilinan J."/>
            <person name="Lipzen A."/>
            <person name="He G."/>
            <person name="Amirebrahimi M."/>
            <person name="Grigoriev I.V."/>
            <person name="Miller A.N."/>
        </authorList>
    </citation>
    <scope>NUCLEOTIDE SEQUENCE [LARGE SCALE GENOMIC DNA]</scope>
    <source>
        <strain evidence="5 6">B22-T-1</strain>
    </source>
</reference>
<dbReference type="Gene3D" id="2.40.50.140">
    <property type="entry name" value="Nucleic acid-binding proteins"/>
    <property type="match status" value="1"/>
</dbReference>
<evidence type="ECO:0000256" key="2">
    <source>
        <dbReference type="ARBA" id="ARBA00022980"/>
    </source>
</evidence>
<dbReference type="SUPFAM" id="SSF50249">
    <property type="entry name" value="Nucleic acid-binding proteins"/>
    <property type="match status" value="1"/>
</dbReference>
<keyword evidence="2" id="KW-0689">Ribosomal protein</keyword>
<keyword evidence="3" id="KW-0687">Ribonucleoprotein</keyword>
<gene>
    <name evidence="5" type="ORF">BD289DRAFT_348996</name>
</gene>
<accession>A0A2T3A7Y9</accession>
<dbReference type="GO" id="GO:0005739">
    <property type="term" value="C:mitochondrion"/>
    <property type="evidence" value="ECO:0007669"/>
    <property type="project" value="TreeGrafter"/>
</dbReference>
<evidence type="ECO:0000256" key="1">
    <source>
        <dbReference type="ARBA" id="ARBA00010254"/>
    </source>
</evidence>
<sequence>APGRFSRVVTGVVVSAGLSDKTVKVRVGGEEWNKKIKKYFKKPQTHLVHDPNNSLRTGDAVEIVSGWRTSKQKRFVVNRIIAPFGPPVSERPPVLTQAERDAVHDHKRALKAERK</sequence>
<evidence type="ECO:0000256" key="3">
    <source>
        <dbReference type="ARBA" id="ARBA00023274"/>
    </source>
</evidence>
<dbReference type="GO" id="GO:0005840">
    <property type="term" value="C:ribosome"/>
    <property type="evidence" value="ECO:0007669"/>
    <property type="project" value="UniProtKB-KW"/>
</dbReference>
<name>A0A2T3A7Y9_9PEZI</name>
<evidence type="ECO:0000313" key="6">
    <source>
        <dbReference type="Proteomes" id="UP000241462"/>
    </source>
</evidence>
<feature type="compositionally biased region" description="Basic and acidic residues" evidence="4">
    <location>
        <begin position="98"/>
        <end position="115"/>
    </location>
</feature>
<evidence type="ECO:0008006" key="7">
    <source>
        <dbReference type="Google" id="ProtNLM"/>
    </source>
</evidence>
<feature type="non-terminal residue" evidence="5">
    <location>
        <position position="1"/>
    </location>
</feature>
<dbReference type="GO" id="GO:1990904">
    <property type="term" value="C:ribonucleoprotein complex"/>
    <property type="evidence" value="ECO:0007669"/>
    <property type="project" value="UniProtKB-KW"/>
</dbReference>
<feature type="non-terminal residue" evidence="5">
    <location>
        <position position="115"/>
    </location>
</feature>
<dbReference type="PANTHER" id="PTHR10744:SF1">
    <property type="entry name" value="SMALL RIBOSOMAL SUBUNIT PROTEIN US17M"/>
    <property type="match status" value="1"/>
</dbReference>
<dbReference type="Pfam" id="PF00366">
    <property type="entry name" value="Ribosomal_S17"/>
    <property type="match status" value="1"/>
</dbReference>
<evidence type="ECO:0000256" key="4">
    <source>
        <dbReference type="SAM" id="MobiDB-lite"/>
    </source>
</evidence>
<dbReference type="EMBL" id="KZ678442">
    <property type="protein sequence ID" value="PSR85504.1"/>
    <property type="molecule type" value="Genomic_DNA"/>
</dbReference>
<dbReference type="STRING" id="2025994.A0A2T3A7Y9"/>
<dbReference type="InParanoid" id="A0A2T3A7Y9"/>
<dbReference type="GO" id="GO:0003735">
    <property type="term" value="F:structural constituent of ribosome"/>
    <property type="evidence" value="ECO:0007669"/>
    <property type="project" value="InterPro"/>
</dbReference>
<organism evidence="5 6">
    <name type="scientific">Coniella lustricola</name>
    <dbReference type="NCBI Taxonomy" id="2025994"/>
    <lineage>
        <taxon>Eukaryota</taxon>
        <taxon>Fungi</taxon>
        <taxon>Dikarya</taxon>
        <taxon>Ascomycota</taxon>
        <taxon>Pezizomycotina</taxon>
        <taxon>Sordariomycetes</taxon>
        <taxon>Sordariomycetidae</taxon>
        <taxon>Diaporthales</taxon>
        <taxon>Schizoparmaceae</taxon>
        <taxon>Coniella</taxon>
    </lineage>
</organism>
<dbReference type="AlphaFoldDB" id="A0A2T3A7Y9"/>
<dbReference type="Proteomes" id="UP000241462">
    <property type="component" value="Unassembled WGS sequence"/>
</dbReference>
<dbReference type="InterPro" id="IPR000266">
    <property type="entry name" value="Ribosomal_uS17"/>
</dbReference>
<dbReference type="GO" id="GO:0006412">
    <property type="term" value="P:translation"/>
    <property type="evidence" value="ECO:0007669"/>
    <property type="project" value="InterPro"/>
</dbReference>
<dbReference type="OrthoDB" id="274752at2759"/>
<proteinExistence type="inferred from homology"/>
<keyword evidence="6" id="KW-1185">Reference proteome</keyword>